<comment type="caution">
    <text evidence="8">The sequence shown here is derived from an EMBL/GenBank/DDBJ whole genome shotgun (WGS) entry which is preliminary data.</text>
</comment>
<proteinExistence type="inferred from homology"/>
<dbReference type="InterPro" id="IPR003495">
    <property type="entry name" value="CobW/HypB/UreG_nucleotide-bd"/>
</dbReference>
<reference evidence="8" key="1">
    <citation type="submission" date="2022-01" db="EMBL/GenBank/DDBJ databases">
        <title>Novel bile acid biosynthetic pathways are enriched in the microbiome of centenarians.</title>
        <authorList>
            <person name="Sato Y."/>
            <person name="Atarashi K."/>
            <person name="Plichta R.D."/>
            <person name="Arai Y."/>
            <person name="Sasajima S."/>
            <person name="Kearney M.S."/>
            <person name="Suda W."/>
            <person name="Takeshita K."/>
            <person name="Sasaki T."/>
            <person name="Okamoto S."/>
            <person name="Skelly N.A."/>
            <person name="Okamura Y."/>
            <person name="Vlamakis H."/>
            <person name="Li Y."/>
            <person name="Tanoue T."/>
            <person name="Takei H."/>
            <person name="Nittono H."/>
            <person name="Narushima S."/>
            <person name="Irie J."/>
            <person name="Itoh H."/>
            <person name="Moriya K."/>
            <person name="Sugiura Y."/>
            <person name="Suematsu M."/>
            <person name="Moritoki N."/>
            <person name="Shibata S."/>
            <person name="Littman R.D."/>
            <person name="Fischbach A.M."/>
            <person name="Uwamino Y."/>
            <person name="Inoue T."/>
            <person name="Honda A."/>
            <person name="Hattori M."/>
            <person name="Murai T."/>
            <person name="Xavier J.R."/>
            <person name="Hirose N."/>
            <person name="Honda K."/>
        </authorList>
    </citation>
    <scope>NUCLEOTIDE SEQUENCE</scope>
    <source>
        <strain evidence="8">CE91-St55</strain>
    </source>
</reference>
<dbReference type="RefSeq" id="WP_118042457.1">
    <property type="nucleotide sequence ID" value="NZ_BQNJ01000002.1"/>
</dbReference>
<dbReference type="Proteomes" id="UP001055091">
    <property type="component" value="Unassembled WGS sequence"/>
</dbReference>
<gene>
    <name evidence="8" type="ORF">CE91St55_62910</name>
</gene>
<dbReference type="PANTHER" id="PTHR34184">
    <property type="entry name" value="UPF0718 PROTEIN YCGR"/>
    <property type="match status" value="1"/>
</dbReference>
<dbReference type="Pfam" id="PF02492">
    <property type="entry name" value="cobW"/>
    <property type="match status" value="1"/>
</dbReference>
<evidence type="ECO:0000256" key="4">
    <source>
        <dbReference type="ARBA" id="ARBA00022692"/>
    </source>
</evidence>
<dbReference type="InterPro" id="IPR052923">
    <property type="entry name" value="UPF0718"/>
</dbReference>
<keyword evidence="6" id="KW-0472">Membrane</keyword>
<evidence type="ECO:0000256" key="2">
    <source>
        <dbReference type="ARBA" id="ARBA00006386"/>
    </source>
</evidence>
<dbReference type="AlphaFoldDB" id="A0A413XD02"/>
<feature type="domain" description="CobW/HypB/UreG nucleotide-binding" evidence="7">
    <location>
        <begin position="4"/>
        <end position="119"/>
    </location>
</feature>
<dbReference type="InterPro" id="IPR027417">
    <property type="entry name" value="P-loop_NTPase"/>
</dbReference>
<dbReference type="SUPFAM" id="SSF52540">
    <property type="entry name" value="P-loop containing nucleoside triphosphate hydrolases"/>
    <property type="match status" value="1"/>
</dbReference>
<dbReference type="PANTHER" id="PTHR34184:SF4">
    <property type="entry name" value="UPF0718 PROTEIN YCGR"/>
    <property type="match status" value="1"/>
</dbReference>
<keyword evidence="5" id="KW-1133">Transmembrane helix</keyword>
<comment type="similarity">
    <text evidence="2">Belongs to the UPF0718 family.</text>
</comment>
<evidence type="ECO:0000256" key="6">
    <source>
        <dbReference type="ARBA" id="ARBA00023136"/>
    </source>
</evidence>
<protein>
    <submittedName>
        <fullName evidence="8">Permease</fullName>
    </submittedName>
</protein>
<comment type="subcellular location">
    <subcellularLocation>
        <location evidence="1">Cell membrane</location>
        <topology evidence="1">Multi-pass membrane protein</topology>
    </subcellularLocation>
</comment>
<evidence type="ECO:0000313" key="9">
    <source>
        <dbReference type="Proteomes" id="UP001055091"/>
    </source>
</evidence>
<keyword evidence="3" id="KW-1003">Cell membrane</keyword>
<evidence type="ECO:0000256" key="5">
    <source>
        <dbReference type="ARBA" id="ARBA00022989"/>
    </source>
</evidence>
<dbReference type="Gene3D" id="3.40.50.300">
    <property type="entry name" value="P-loop containing nucleotide triphosphate hydrolases"/>
    <property type="match status" value="1"/>
</dbReference>
<sequence>MTVPAWVITGLLDSGKTTLINRLIEEKLDELDILVLQFESGETPLTEHERVKKLVFSKSQLERAPLDIADAVIEYLNSHSTELILIEWNGMEHFHKLEEMFLQFMAKTVMSIEKVVYVAADTGIQAGIPDAGAAAFSQIAGSDCAYIRSEGREHGRVKPDLLYNCSPDIRVYTDRKWERFMRDIFHVRMQPQHLLLMAAAAAVLFLLTVSSLDEIGFSFGRYISVYLGVFLQAAPFLLIGVLLSSLIQVCLKPDWIQRKFPEKILAGQLFAVIAGFFLPVCDCASIPVFKSLVKKGVPMPAAVTFMLVSPVINPVVILSTWYAFNGNYQMIAARCGLGVLCAVLCGFTYLFKPPEDYLLENAVPLQNACENYSLPAAADIRLSRFFLIMRHAQNEFFSVGKFLLTGIFVSTLFQDFIPQAVTAGSGAAPWKALLLMMGLAFVLSLCSSSDAVVARSMAASLPAGAVLGFLVFGPMMDIKNAAMLLSGFKSAFVVRLFVTAFLVCFLVMMLFMLWGSGGIRI</sequence>
<accession>A0A413XD02</accession>
<dbReference type="GO" id="GO:0005886">
    <property type="term" value="C:plasma membrane"/>
    <property type="evidence" value="ECO:0007669"/>
    <property type="project" value="UniProtKB-SubCell"/>
</dbReference>
<dbReference type="InterPro" id="IPR005524">
    <property type="entry name" value="DUF318"/>
</dbReference>
<evidence type="ECO:0000256" key="3">
    <source>
        <dbReference type="ARBA" id="ARBA00022475"/>
    </source>
</evidence>
<name>A0A413XD02_9FIRM</name>
<keyword evidence="4" id="KW-0812">Transmembrane</keyword>
<evidence type="ECO:0000313" key="8">
    <source>
        <dbReference type="EMBL" id="GKH04310.1"/>
    </source>
</evidence>
<dbReference type="EMBL" id="BQNJ01000002">
    <property type="protein sequence ID" value="GKH04310.1"/>
    <property type="molecule type" value="Genomic_DNA"/>
</dbReference>
<dbReference type="Pfam" id="PF03773">
    <property type="entry name" value="ArsP_1"/>
    <property type="match status" value="1"/>
</dbReference>
<evidence type="ECO:0000259" key="7">
    <source>
        <dbReference type="Pfam" id="PF02492"/>
    </source>
</evidence>
<organism evidence="8 9">
    <name type="scientific">Hungatella hathewayi</name>
    <dbReference type="NCBI Taxonomy" id="154046"/>
    <lineage>
        <taxon>Bacteria</taxon>
        <taxon>Bacillati</taxon>
        <taxon>Bacillota</taxon>
        <taxon>Clostridia</taxon>
        <taxon>Lachnospirales</taxon>
        <taxon>Lachnospiraceae</taxon>
        <taxon>Hungatella</taxon>
    </lineage>
</organism>
<evidence type="ECO:0000256" key="1">
    <source>
        <dbReference type="ARBA" id="ARBA00004651"/>
    </source>
</evidence>